<dbReference type="NCBIfam" id="TIGR04404">
    <property type="entry name" value="RiPP_SkfA"/>
    <property type="match status" value="1"/>
</dbReference>
<accession>A0A160F6P7</accession>
<gene>
    <name evidence="2" type="primary">skfA</name>
    <name evidence="2" type="ORF">GFC30_2977</name>
</gene>
<keyword evidence="3" id="KW-1185">Reference proteome</keyword>
<evidence type="ECO:0000256" key="1">
    <source>
        <dbReference type="NCBIfam" id="TIGR04404"/>
    </source>
</evidence>
<geneLocation type="plasmid" evidence="3">
    <name>pdsm15939_1</name>
</geneLocation>
<evidence type="ECO:0000313" key="3">
    <source>
        <dbReference type="Proteomes" id="UP000076865"/>
    </source>
</evidence>
<sequence length="62" mass="6567">MEKTREENKGQQWQPVTKSVVKKGAGIPLVKAAGCAGCWAAKSISLTSACWECEISLVACAI</sequence>
<dbReference type="Proteomes" id="UP000076865">
    <property type="component" value="Plasmid pDSM15939_1"/>
</dbReference>
<dbReference type="KEGG" id="aamy:GFC30_2977"/>
<dbReference type="EMBL" id="CP015439">
    <property type="protein sequence ID" value="ANB62206.1"/>
    <property type="molecule type" value="Genomic_DNA"/>
</dbReference>
<dbReference type="AlphaFoldDB" id="A0A160F6P7"/>
<dbReference type="InterPro" id="IPR030919">
    <property type="entry name" value="RiPP_SkfA"/>
</dbReference>
<name>A0A160F6P7_9BACL</name>
<organism evidence="2 3">
    <name type="scientific">Anoxybacteroides amylolyticum</name>
    <dbReference type="NCBI Taxonomy" id="294699"/>
    <lineage>
        <taxon>Bacteria</taxon>
        <taxon>Bacillati</taxon>
        <taxon>Bacillota</taxon>
        <taxon>Bacilli</taxon>
        <taxon>Bacillales</taxon>
        <taxon>Anoxybacillaceae</taxon>
        <taxon>Anoxybacteroides</taxon>
    </lineage>
</organism>
<evidence type="ECO:0000313" key="2">
    <source>
        <dbReference type="EMBL" id="ANB62206.1"/>
    </source>
</evidence>
<dbReference type="RefSeq" id="WP_066327485.1">
    <property type="nucleotide sequence ID" value="NZ_CP015439.1"/>
</dbReference>
<protein>
    <recommendedName>
        <fullName evidence="1">Sporulation killing factor</fullName>
    </recommendedName>
</protein>
<proteinExistence type="predicted"/>
<reference evidence="2 3" key="1">
    <citation type="journal article" date="2006" name="Syst. Appl. Microbiol.">
        <title>Anoxybacillus amylolyticus sp. nov., a thermophilic amylase producing bacterium isolated from Mount Rittmann (Antarctica).</title>
        <authorList>
            <person name="Poli A."/>
            <person name="Esposito E."/>
            <person name="Lama L."/>
            <person name="Orlando P."/>
            <person name="Nicolaus G."/>
            <person name="de Appolonia F."/>
            <person name="Gambacorta A."/>
            <person name="Nicolaus B."/>
        </authorList>
    </citation>
    <scope>NUCLEOTIDE SEQUENCE [LARGE SCALE GENOMIC DNA]</scope>
    <source>
        <strain evidence="2 3">DSM 15939</strain>
        <plasmid evidence="3">Plasmid pdsm15939_1</plasmid>
    </source>
</reference>
<dbReference type="PATRIC" id="fig|294699.3.peg.3068"/>
<keyword evidence="2" id="KW-0614">Plasmid</keyword>